<keyword evidence="1" id="KW-0472">Membrane</keyword>
<dbReference type="EMBL" id="BTRK01000003">
    <property type="protein sequence ID" value="GMR44424.1"/>
    <property type="molecule type" value="Genomic_DNA"/>
</dbReference>
<dbReference type="Proteomes" id="UP001328107">
    <property type="component" value="Unassembled WGS sequence"/>
</dbReference>
<gene>
    <name evidence="2" type="ORF">PMAYCL1PPCAC_14619</name>
</gene>
<reference evidence="3" key="1">
    <citation type="submission" date="2022-10" db="EMBL/GenBank/DDBJ databases">
        <title>Genome assembly of Pristionchus species.</title>
        <authorList>
            <person name="Yoshida K."/>
            <person name="Sommer R.J."/>
        </authorList>
    </citation>
    <scope>NUCLEOTIDE SEQUENCE [LARGE SCALE GENOMIC DNA]</scope>
    <source>
        <strain evidence="3">RS5460</strain>
    </source>
</reference>
<keyword evidence="3" id="KW-1185">Reference proteome</keyword>
<accession>A0AAN4ZQZ4</accession>
<feature type="transmembrane region" description="Helical" evidence="1">
    <location>
        <begin position="48"/>
        <end position="68"/>
    </location>
</feature>
<organism evidence="2 3">
    <name type="scientific">Pristionchus mayeri</name>
    <dbReference type="NCBI Taxonomy" id="1317129"/>
    <lineage>
        <taxon>Eukaryota</taxon>
        <taxon>Metazoa</taxon>
        <taxon>Ecdysozoa</taxon>
        <taxon>Nematoda</taxon>
        <taxon>Chromadorea</taxon>
        <taxon>Rhabditida</taxon>
        <taxon>Rhabditina</taxon>
        <taxon>Diplogasteromorpha</taxon>
        <taxon>Diplogasteroidea</taxon>
        <taxon>Neodiplogasteridae</taxon>
        <taxon>Pristionchus</taxon>
    </lineage>
</organism>
<evidence type="ECO:0000256" key="1">
    <source>
        <dbReference type="SAM" id="Phobius"/>
    </source>
</evidence>
<dbReference type="InterPro" id="IPR029039">
    <property type="entry name" value="Flavoprotein-like_sf"/>
</dbReference>
<dbReference type="SUPFAM" id="SSF52218">
    <property type="entry name" value="Flavoproteins"/>
    <property type="match status" value="1"/>
</dbReference>
<name>A0AAN4ZQZ4_9BILA</name>
<dbReference type="Gene3D" id="3.40.50.360">
    <property type="match status" value="1"/>
</dbReference>
<evidence type="ECO:0000313" key="3">
    <source>
        <dbReference type="Proteomes" id="UP001328107"/>
    </source>
</evidence>
<sequence length="275" mass="31318">YLFSCYGRICRMMQDESGDRCMPAPPDGAPRECNEHGPEMLILAKQDYIFSTVVMVVVLALSTLYLLFKKANAPKKQLTEYITIFYTRGRALESAEHCPTRIVRSAEWLTHRLDDYLFAFRPGKMAIEDVDVEEFRQYKGFALFVVESDHEGRPLESYRQFLEWVENEPPAKIARGHLNMRFAVLGMSKGGQVIVNEPAETIYERLHALGASAIVFYRNLDDDQRGDTVASTRQSITAARYSQVVVLQQWAEDIADATYGFEMSEEVDGDKDESA</sequence>
<proteinExistence type="predicted"/>
<protein>
    <submittedName>
        <fullName evidence="2">Uncharacterized protein</fullName>
    </submittedName>
</protein>
<feature type="non-terminal residue" evidence="2">
    <location>
        <position position="1"/>
    </location>
</feature>
<dbReference type="AlphaFoldDB" id="A0AAN4ZQZ4"/>
<keyword evidence="1" id="KW-0812">Transmembrane</keyword>
<keyword evidence="1" id="KW-1133">Transmembrane helix</keyword>
<evidence type="ECO:0000313" key="2">
    <source>
        <dbReference type="EMBL" id="GMR44424.1"/>
    </source>
</evidence>
<comment type="caution">
    <text evidence="2">The sequence shown here is derived from an EMBL/GenBank/DDBJ whole genome shotgun (WGS) entry which is preliminary data.</text>
</comment>